<reference evidence="1 2" key="1">
    <citation type="journal article" date="2023" name="Plants (Basel)">
        <title>Bridging the Gap: Combining Genomics and Transcriptomics Approaches to Understand Stylosanthes scabra, an Orphan Legume from the Brazilian Caatinga.</title>
        <authorList>
            <person name="Ferreira-Neto J.R.C."/>
            <person name="da Silva M.D."/>
            <person name="Binneck E."/>
            <person name="de Melo N.F."/>
            <person name="da Silva R.H."/>
            <person name="de Melo A.L.T.M."/>
            <person name="Pandolfi V."/>
            <person name="Bustamante F.O."/>
            <person name="Brasileiro-Vidal A.C."/>
            <person name="Benko-Iseppon A.M."/>
        </authorList>
    </citation>
    <scope>NUCLEOTIDE SEQUENCE [LARGE SCALE GENOMIC DNA]</scope>
    <source>
        <tissue evidence="1">Leaves</tissue>
    </source>
</reference>
<protein>
    <submittedName>
        <fullName evidence="1">Uncharacterized protein</fullName>
    </submittedName>
</protein>
<evidence type="ECO:0000313" key="2">
    <source>
        <dbReference type="Proteomes" id="UP001341840"/>
    </source>
</evidence>
<dbReference type="EMBL" id="JASCZI010030217">
    <property type="protein sequence ID" value="MED6118665.1"/>
    <property type="molecule type" value="Genomic_DNA"/>
</dbReference>
<evidence type="ECO:0000313" key="1">
    <source>
        <dbReference type="EMBL" id="MED6118665.1"/>
    </source>
</evidence>
<proteinExistence type="predicted"/>
<comment type="caution">
    <text evidence="1">The sequence shown here is derived from an EMBL/GenBank/DDBJ whole genome shotgun (WGS) entry which is preliminary data.</text>
</comment>
<sequence>MGEGHDKEGIGGMEPLSSRRMLTRKIPRKRFLLHLLCLWTSIRKKDYLHYIKELKRRPELSLLRSRQASVSDLRRRQLIDGLTTITLRVMISLEFGNRHCRVFWSGEIEMYNSSLMMTVSTVARSEEIYVGSSRNNGRTCKGTLTLK</sequence>
<gene>
    <name evidence="1" type="ORF">PIB30_004714</name>
</gene>
<organism evidence="1 2">
    <name type="scientific">Stylosanthes scabra</name>
    <dbReference type="NCBI Taxonomy" id="79078"/>
    <lineage>
        <taxon>Eukaryota</taxon>
        <taxon>Viridiplantae</taxon>
        <taxon>Streptophyta</taxon>
        <taxon>Embryophyta</taxon>
        <taxon>Tracheophyta</taxon>
        <taxon>Spermatophyta</taxon>
        <taxon>Magnoliopsida</taxon>
        <taxon>eudicotyledons</taxon>
        <taxon>Gunneridae</taxon>
        <taxon>Pentapetalae</taxon>
        <taxon>rosids</taxon>
        <taxon>fabids</taxon>
        <taxon>Fabales</taxon>
        <taxon>Fabaceae</taxon>
        <taxon>Papilionoideae</taxon>
        <taxon>50 kb inversion clade</taxon>
        <taxon>dalbergioids sensu lato</taxon>
        <taxon>Dalbergieae</taxon>
        <taxon>Pterocarpus clade</taxon>
        <taxon>Stylosanthes</taxon>
    </lineage>
</organism>
<keyword evidence="2" id="KW-1185">Reference proteome</keyword>
<dbReference type="Proteomes" id="UP001341840">
    <property type="component" value="Unassembled WGS sequence"/>
</dbReference>
<accession>A0ABU6R4Z6</accession>
<name>A0ABU6R4Z6_9FABA</name>